<dbReference type="InterPro" id="IPR005064">
    <property type="entry name" value="BUG"/>
</dbReference>
<dbReference type="Pfam" id="PF03401">
    <property type="entry name" value="TctC"/>
    <property type="match status" value="1"/>
</dbReference>
<evidence type="ECO:0000256" key="1">
    <source>
        <dbReference type="ARBA" id="ARBA00006987"/>
    </source>
</evidence>
<reference evidence="2" key="2">
    <citation type="submission" date="2020-09" db="EMBL/GenBank/DDBJ databases">
        <authorList>
            <person name="Sun Q."/>
            <person name="Zhou Y."/>
        </authorList>
    </citation>
    <scope>NUCLEOTIDE SEQUENCE</scope>
    <source>
        <strain evidence="2">CGMCC 1.15493</strain>
    </source>
</reference>
<reference evidence="2" key="1">
    <citation type="journal article" date="2014" name="Int. J. Syst. Evol. Microbiol.">
        <title>Complete genome sequence of Corynebacterium casei LMG S-19264T (=DSM 44701T), isolated from a smear-ripened cheese.</title>
        <authorList>
            <consortium name="US DOE Joint Genome Institute (JGI-PGF)"/>
            <person name="Walter F."/>
            <person name="Albersmeier A."/>
            <person name="Kalinowski J."/>
            <person name="Ruckert C."/>
        </authorList>
    </citation>
    <scope>NUCLEOTIDE SEQUENCE</scope>
    <source>
        <strain evidence="2">CGMCC 1.15493</strain>
    </source>
</reference>
<dbReference type="CDD" id="cd07012">
    <property type="entry name" value="PBP2_Bug_TTT"/>
    <property type="match status" value="1"/>
</dbReference>
<dbReference type="PANTHER" id="PTHR42928">
    <property type="entry name" value="TRICARBOXYLATE-BINDING PROTEIN"/>
    <property type="match status" value="1"/>
</dbReference>
<evidence type="ECO:0000313" key="2">
    <source>
        <dbReference type="EMBL" id="GGD23777.1"/>
    </source>
</evidence>
<dbReference type="Gene3D" id="3.40.190.150">
    <property type="entry name" value="Bordetella uptake gene, domain 1"/>
    <property type="match status" value="1"/>
</dbReference>
<name>A0A916XZK9_9HYPH</name>
<organism evidence="2 3">
    <name type="scientific">Aureimonas glaciei</name>
    <dbReference type="NCBI Taxonomy" id="1776957"/>
    <lineage>
        <taxon>Bacteria</taxon>
        <taxon>Pseudomonadati</taxon>
        <taxon>Pseudomonadota</taxon>
        <taxon>Alphaproteobacteria</taxon>
        <taxon>Hyphomicrobiales</taxon>
        <taxon>Aurantimonadaceae</taxon>
        <taxon>Aureimonas</taxon>
    </lineage>
</organism>
<dbReference type="RefSeq" id="WP_188851728.1">
    <property type="nucleotide sequence ID" value="NZ_BMJJ01000006.1"/>
</dbReference>
<dbReference type="InterPro" id="IPR042100">
    <property type="entry name" value="Bug_dom1"/>
</dbReference>
<evidence type="ECO:0000313" key="3">
    <source>
        <dbReference type="Proteomes" id="UP000613160"/>
    </source>
</evidence>
<dbReference type="Proteomes" id="UP000613160">
    <property type="component" value="Unassembled WGS sequence"/>
</dbReference>
<gene>
    <name evidence="2" type="ORF">GCM10011335_28380</name>
</gene>
<accession>A0A916XZK9</accession>
<dbReference type="PANTHER" id="PTHR42928:SF3">
    <property type="entry name" value="UPF0065 PROTEIN YFLP"/>
    <property type="match status" value="1"/>
</dbReference>
<dbReference type="SUPFAM" id="SSF53850">
    <property type="entry name" value="Periplasmic binding protein-like II"/>
    <property type="match status" value="1"/>
</dbReference>
<protein>
    <submittedName>
        <fullName evidence="2">C4-dicarboxylate ABC transporter substrate-binding protein</fullName>
    </submittedName>
</protein>
<keyword evidence="3" id="KW-1185">Reference proteome</keyword>
<proteinExistence type="inferred from homology"/>
<sequence length="326" mass="34091">MTLNRRDFSMMLAALSGGAALPMLRPSRAQAAMVEELTIIAAASTGGGYDTLARTAQMLLQDQKLAGNVEVMNVPGAGGTVGLAQLISRGRSSALLTAGLGMVGAVIINKSAVSLAQTKPVARLQGEYQPLVVAADSPIKSLDDLVKAYKAEPGAVSWAGFGLGSPDHLVSAQVVKATGGDVTQMNYIVVGAGSEMLPLVLSNQVTVATGGYNEFADMITTGKLRALGISSPERLKGIDVPTFREQGVDTELVNWRGLVGSTKLTAEELADLDEAFGAMAKSDEWNEICANRGWQNLYMPSAEFTTFLEAEQTRVTALLAELGLGG</sequence>
<dbReference type="PIRSF" id="PIRSF017082">
    <property type="entry name" value="YflP"/>
    <property type="match status" value="1"/>
</dbReference>
<dbReference type="AlphaFoldDB" id="A0A916XZK9"/>
<dbReference type="PROSITE" id="PS51318">
    <property type="entry name" value="TAT"/>
    <property type="match status" value="1"/>
</dbReference>
<dbReference type="Gene3D" id="3.40.190.10">
    <property type="entry name" value="Periplasmic binding protein-like II"/>
    <property type="match status" value="1"/>
</dbReference>
<comment type="similarity">
    <text evidence="1">Belongs to the UPF0065 (bug) family.</text>
</comment>
<dbReference type="InterPro" id="IPR006311">
    <property type="entry name" value="TAT_signal"/>
</dbReference>
<dbReference type="EMBL" id="BMJJ01000006">
    <property type="protein sequence ID" value="GGD23777.1"/>
    <property type="molecule type" value="Genomic_DNA"/>
</dbReference>
<comment type="caution">
    <text evidence="2">The sequence shown here is derived from an EMBL/GenBank/DDBJ whole genome shotgun (WGS) entry which is preliminary data.</text>
</comment>